<evidence type="ECO:0000313" key="6">
    <source>
        <dbReference type="Proteomes" id="UP000500767"/>
    </source>
</evidence>
<feature type="chain" id="PRO_5026730198" evidence="1">
    <location>
        <begin position="26"/>
        <end position="777"/>
    </location>
</feature>
<dbReference type="AlphaFoldDB" id="A0A6M8HUY8"/>
<protein>
    <submittedName>
        <fullName evidence="5">Glycoside hydrolase family 127 protein</fullName>
    </submittedName>
</protein>
<dbReference type="PANTHER" id="PTHR31151:SF0">
    <property type="entry name" value="PROLINE-TRNA LIGASE (DUF1680)"/>
    <property type="match status" value="1"/>
</dbReference>
<dbReference type="InterPro" id="IPR012878">
    <property type="entry name" value="Beta-AFase-like_GH127_cat"/>
</dbReference>
<dbReference type="InterPro" id="IPR049046">
    <property type="entry name" value="Beta-AFase-like_GH127_middle"/>
</dbReference>
<dbReference type="EMBL" id="CP053708">
    <property type="protein sequence ID" value="QKE92343.1"/>
    <property type="molecule type" value="Genomic_DNA"/>
</dbReference>
<feature type="domain" description="Non-reducing end beta-L-arabinofuranosidase-like GH127 catalytic" evidence="2">
    <location>
        <begin position="38"/>
        <end position="425"/>
    </location>
</feature>
<reference evidence="5 6" key="1">
    <citation type="journal article" date="2014" name="World J. Microbiol. Biotechnol.">
        <title>Biodiversity and physiological characteristics of Antarctic and Arctic lichens-associated bacteria.</title>
        <authorList>
            <person name="Lee Y.M."/>
            <person name="Kim E.H."/>
            <person name="Lee H.K."/>
            <person name="Hong S.G."/>
        </authorList>
    </citation>
    <scope>NUCLEOTIDE SEQUENCE [LARGE SCALE GENOMIC DNA]</scope>
    <source>
        <strain evidence="5 6">PAMC 26569</strain>
    </source>
</reference>
<keyword evidence="1" id="KW-0732">Signal</keyword>
<proteinExistence type="predicted"/>
<gene>
    <name evidence="5" type="ORF">HN018_00970</name>
</gene>
<feature type="domain" description="Non-reducing end beta-L-arabinofuranosidase-like GH127 middle" evidence="4">
    <location>
        <begin position="436"/>
        <end position="528"/>
    </location>
</feature>
<feature type="domain" description="Glycoside hydrolase GH146 substrate-binding" evidence="3">
    <location>
        <begin position="638"/>
        <end position="768"/>
    </location>
</feature>
<dbReference type="GO" id="GO:0016787">
    <property type="term" value="F:hydrolase activity"/>
    <property type="evidence" value="ECO:0007669"/>
    <property type="project" value="UniProtKB-KW"/>
</dbReference>
<dbReference type="Pfam" id="PF20736">
    <property type="entry name" value="Glyco_hydro127M"/>
    <property type="match status" value="1"/>
</dbReference>
<dbReference type="InterPro" id="IPR008928">
    <property type="entry name" value="6-hairpin_glycosidase_sf"/>
</dbReference>
<dbReference type="Pfam" id="PF20620">
    <property type="entry name" value="DUF6805"/>
    <property type="match status" value="1"/>
</dbReference>
<evidence type="ECO:0000313" key="5">
    <source>
        <dbReference type="EMBL" id="QKE92343.1"/>
    </source>
</evidence>
<keyword evidence="5" id="KW-0378">Hydrolase</keyword>
<dbReference type="GO" id="GO:0005975">
    <property type="term" value="P:carbohydrate metabolic process"/>
    <property type="evidence" value="ECO:0007669"/>
    <property type="project" value="InterPro"/>
</dbReference>
<evidence type="ECO:0000259" key="2">
    <source>
        <dbReference type="Pfam" id="PF07944"/>
    </source>
</evidence>
<dbReference type="SUPFAM" id="SSF48208">
    <property type="entry name" value="Six-hairpin glycosidases"/>
    <property type="match status" value="1"/>
</dbReference>
<feature type="signal peptide" evidence="1">
    <location>
        <begin position="1"/>
        <end position="25"/>
    </location>
</feature>
<dbReference type="Proteomes" id="UP000500767">
    <property type="component" value="Chromosome"/>
</dbReference>
<name>A0A6M8HUY8_9PROT</name>
<dbReference type="Pfam" id="PF07944">
    <property type="entry name" value="Beta-AFase-like_GH127_cat"/>
    <property type="match status" value="1"/>
</dbReference>
<evidence type="ECO:0000259" key="3">
    <source>
        <dbReference type="Pfam" id="PF20620"/>
    </source>
</evidence>
<evidence type="ECO:0000256" key="1">
    <source>
        <dbReference type="SAM" id="SignalP"/>
    </source>
</evidence>
<dbReference type="InterPro" id="IPR046544">
    <property type="entry name" value="GH146_SB_dom"/>
</dbReference>
<evidence type="ECO:0000259" key="4">
    <source>
        <dbReference type="Pfam" id="PF20736"/>
    </source>
</evidence>
<organism evidence="5 6">
    <name type="scientific">Lichenicola cladoniae</name>
    <dbReference type="NCBI Taxonomy" id="1484109"/>
    <lineage>
        <taxon>Bacteria</taxon>
        <taxon>Pseudomonadati</taxon>
        <taxon>Pseudomonadota</taxon>
        <taxon>Alphaproteobacteria</taxon>
        <taxon>Acetobacterales</taxon>
        <taxon>Acetobacteraceae</taxon>
        <taxon>Lichenicola</taxon>
    </lineage>
</organism>
<sequence>MSRRAVLLGASGTMLASATVSRAAAAIRLAAVPVPMQSVRLSPSAYREAMEANTAYLMRLEPDRLLHNYREQAGLTPKGLVYGGWESDTIAGHTLGHYLSALSLLHAQTGDPEARRRVDGIVAELVVCQSQGTDGFVCGFTRKRDGRIEPGRAAFDEIAAGHIHSTGFDLNGAWSPLYNWHKLFAGLLDAQLYCGNMDALGVCTGLARYLGSVFDHLDQTQMQQVLACEYGGLNESLAELSVRTGQRRWLLLAQRIYDGRTLDPLARGEDNLANLHANTQIPKAIGLARLHEITGRADYAVASRTFWTAVTDHHSYVIGGNGDREYFTAADSAAGHVTEQTCETCASYNMLKLTRQIYARAPHATMFDFYERTHLNHILAQQNPRTGMFAYMTPLASGTARAYSTPFDDFWCCVGTGMESHAKHGDSIYWHSGRDTILVNLFIPSKLDWNGIGLALETDYPKSGAIVLRVVDTPDRPWTLRVRIPGWSTRNSAQLNGADIAVAPDADGYLSLRRRWIEGDRLTVSLDMSLRLERPAGPTQLVSVLRGPAVLAADLGPASAPFTGVAPALVGDAVLERLRPEGDGYRTTGTGRPSDFILTAFAQQHERRSAVYLPMFTEVEWVTEQAMFRAEEVQARALALRSTDILHPGEMQSEHDHGLESSISYPVVYRGRNGRDARAGGFFSFRLQTRPGPLELRATYWGEERDHQFRILVDGIPVAVERLGASHPGRFFDRTYPIPVELSTGRSSLLIRFEPLQDKSAGPVFAVSCLTAKDKHP</sequence>
<dbReference type="PANTHER" id="PTHR31151">
    <property type="entry name" value="PROLINE-TRNA LIGASE (DUF1680)"/>
    <property type="match status" value="1"/>
</dbReference>
<accession>A0A6M8HUY8</accession>
<keyword evidence="6" id="KW-1185">Reference proteome</keyword>
<dbReference type="KEGG" id="lck:HN018_00970"/>